<dbReference type="PRINTS" id="PR00132">
    <property type="entry name" value="GLHYDRLASE2"/>
</dbReference>
<evidence type="ECO:0000259" key="5">
    <source>
        <dbReference type="Pfam" id="PF02836"/>
    </source>
</evidence>
<evidence type="ECO:0000313" key="7">
    <source>
        <dbReference type="Proteomes" id="UP001289066"/>
    </source>
</evidence>
<dbReference type="EMBL" id="WNVG01001223">
    <property type="protein sequence ID" value="MDZ5035069.1"/>
    <property type="molecule type" value="Genomic_DNA"/>
</dbReference>
<dbReference type="GO" id="GO:0005990">
    <property type="term" value="P:lactose catabolic process"/>
    <property type="evidence" value="ECO:0007669"/>
    <property type="project" value="TreeGrafter"/>
</dbReference>
<evidence type="ECO:0000256" key="2">
    <source>
        <dbReference type="ARBA" id="ARBA00012756"/>
    </source>
</evidence>
<dbReference type="InterPro" id="IPR023232">
    <property type="entry name" value="Glyco_hydro_2_AS"/>
</dbReference>
<evidence type="ECO:0000313" key="6">
    <source>
        <dbReference type="EMBL" id="MDZ5035069.1"/>
    </source>
</evidence>
<feature type="non-terminal residue" evidence="6">
    <location>
        <position position="143"/>
    </location>
</feature>
<reference evidence="6" key="1">
    <citation type="submission" date="2019-11" db="EMBL/GenBank/DDBJ databases">
        <title>Characterization of Clostridium perfringens isolates from swine manure treated agricultural soils.</title>
        <authorList>
            <person name="Wushke S.T."/>
        </authorList>
    </citation>
    <scope>NUCLEOTIDE SEQUENCE</scope>
    <source>
        <strain evidence="6">X15</strain>
    </source>
</reference>
<comment type="caution">
    <text evidence="6">The sequence shown here is derived from an EMBL/GenBank/DDBJ whole genome shotgun (WGS) entry which is preliminary data.</text>
</comment>
<feature type="non-terminal residue" evidence="6">
    <location>
        <position position="1"/>
    </location>
</feature>
<feature type="domain" description="Glycoside hydrolase family 2 catalytic" evidence="5">
    <location>
        <begin position="1"/>
        <end position="143"/>
    </location>
</feature>
<dbReference type="GO" id="GO:0004565">
    <property type="term" value="F:beta-galactosidase activity"/>
    <property type="evidence" value="ECO:0007669"/>
    <property type="project" value="UniProtKB-EC"/>
</dbReference>
<evidence type="ECO:0000256" key="4">
    <source>
        <dbReference type="ARBA" id="ARBA00023295"/>
    </source>
</evidence>
<dbReference type="Pfam" id="PF02836">
    <property type="entry name" value="Glyco_hydro_2_C"/>
    <property type="match status" value="1"/>
</dbReference>
<proteinExistence type="predicted"/>
<comment type="catalytic activity">
    <reaction evidence="1">
        <text>Hydrolysis of terminal non-reducing beta-D-galactose residues in beta-D-galactosides.</text>
        <dbReference type="EC" id="3.2.1.23"/>
    </reaction>
</comment>
<dbReference type="InterPro" id="IPR017853">
    <property type="entry name" value="GH"/>
</dbReference>
<evidence type="ECO:0000256" key="1">
    <source>
        <dbReference type="ARBA" id="ARBA00001412"/>
    </source>
</evidence>
<dbReference type="AlphaFoldDB" id="A0AAW9IY40"/>
<keyword evidence="3" id="KW-0378">Hydrolase</keyword>
<dbReference type="RefSeq" id="WP_322413415.1">
    <property type="nucleotide sequence ID" value="NZ_WNVG01001223.1"/>
</dbReference>
<dbReference type="PANTHER" id="PTHR46323:SF2">
    <property type="entry name" value="BETA-GALACTOSIDASE"/>
    <property type="match status" value="1"/>
</dbReference>
<dbReference type="SUPFAM" id="SSF51445">
    <property type="entry name" value="(Trans)glycosidases"/>
    <property type="match status" value="1"/>
</dbReference>
<organism evidence="6 7">
    <name type="scientific">Clostridium perfringens</name>
    <dbReference type="NCBI Taxonomy" id="1502"/>
    <lineage>
        <taxon>Bacteria</taxon>
        <taxon>Bacillati</taxon>
        <taxon>Bacillota</taxon>
        <taxon>Clostridia</taxon>
        <taxon>Eubacteriales</taxon>
        <taxon>Clostridiaceae</taxon>
        <taxon>Clostridium</taxon>
    </lineage>
</organism>
<dbReference type="EC" id="3.2.1.23" evidence="2"/>
<name>A0AAW9IY40_CLOPF</name>
<gene>
    <name evidence="6" type="ORF">GNF81_20500</name>
</gene>
<dbReference type="InterPro" id="IPR050347">
    <property type="entry name" value="Bact_Beta-galactosidase"/>
</dbReference>
<dbReference type="PROSITE" id="PS00608">
    <property type="entry name" value="GLYCOSYL_HYDROL_F2_2"/>
    <property type="match status" value="1"/>
</dbReference>
<dbReference type="PANTHER" id="PTHR46323">
    <property type="entry name" value="BETA-GALACTOSIDASE"/>
    <property type="match status" value="1"/>
</dbReference>
<dbReference type="PROSITE" id="PS00719">
    <property type="entry name" value="GLYCOSYL_HYDROL_F2_1"/>
    <property type="match status" value="1"/>
</dbReference>
<protein>
    <recommendedName>
        <fullName evidence="2">beta-galactosidase</fullName>
        <ecNumber evidence="2">3.2.1.23</ecNumber>
    </recommendedName>
</protein>
<dbReference type="Gene3D" id="3.20.20.80">
    <property type="entry name" value="Glycosidases"/>
    <property type="match status" value="1"/>
</dbReference>
<sequence>INRHEFSSKNGRAITKEDMLWDIKFLKQNNINSVRTSHYPNQSLWYDLCDEYGIYLIDEANLESHGSWQKMGAGDPEWNVPGSIPEWRNTVIDRAESMLQRDKNHPSILMWSWGNESYAGTNILEMTKYFHENDDTRLVHYEG</sequence>
<keyword evidence="4" id="KW-0326">Glycosidase</keyword>
<dbReference type="Proteomes" id="UP001289066">
    <property type="component" value="Unassembled WGS sequence"/>
</dbReference>
<accession>A0AAW9IY40</accession>
<dbReference type="InterPro" id="IPR006101">
    <property type="entry name" value="Glyco_hydro_2"/>
</dbReference>
<dbReference type="InterPro" id="IPR023230">
    <property type="entry name" value="Glyco_hydro_2_CS"/>
</dbReference>
<dbReference type="InterPro" id="IPR006103">
    <property type="entry name" value="Glyco_hydro_2_cat"/>
</dbReference>
<dbReference type="GO" id="GO:0009341">
    <property type="term" value="C:beta-galactosidase complex"/>
    <property type="evidence" value="ECO:0007669"/>
    <property type="project" value="TreeGrafter"/>
</dbReference>
<evidence type="ECO:0000256" key="3">
    <source>
        <dbReference type="ARBA" id="ARBA00022801"/>
    </source>
</evidence>